<evidence type="ECO:0000256" key="1">
    <source>
        <dbReference type="ARBA" id="ARBA00022801"/>
    </source>
</evidence>
<evidence type="ECO:0000313" key="5">
    <source>
        <dbReference type="EMBL" id="TQF16850.1"/>
    </source>
</evidence>
<dbReference type="OrthoDB" id="9808398at2"/>
<keyword evidence="1 5" id="KW-0378">Hydrolase</keyword>
<evidence type="ECO:0000256" key="3">
    <source>
        <dbReference type="SAM" id="SignalP"/>
    </source>
</evidence>
<feature type="chain" id="PRO_5021974693" evidence="3">
    <location>
        <begin position="20"/>
        <end position="266"/>
    </location>
</feature>
<proteinExistence type="inferred from homology"/>
<evidence type="ECO:0000313" key="6">
    <source>
        <dbReference type="Proteomes" id="UP000315369"/>
    </source>
</evidence>
<organism evidence="5 6">
    <name type="scientific">Myxococcus llanfairpwllgwyngyllgogerychwyrndrobwllllantysiliogogogochensis</name>
    <dbReference type="NCBI Taxonomy" id="2590453"/>
    <lineage>
        <taxon>Bacteria</taxon>
        <taxon>Pseudomonadati</taxon>
        <taxon>Myxococcota</taxon>
        <taxon>Myxococcia</taxon>
        <taxon>Myxococcales</taxon>
        <taxon>Cystobacterineae</taxon>
        <taxon>Myxococcaceae</taxon>
        <taxon>Myxococcus</taxon>
    </lineage>
</organism>
<keyword evidence="6" id="KW-1185">Reference proteome</keyword>
<dbReference type="Pfam" id="PF00561">
    <property type="entry name" value="Abhydrolase_1"/>
    <property type="match status" value="1"/>
</dbReference>
<name>A0A540X6M3_9BACT</name>
<dbReference type="Proteomes" id="UP000315369">
    <property type="component" value="Unassembled WGS sequence"/>
</dbReference>
<gene>
    <name evidence="5" type="ORF">FJV41_06085</name>
</gene>
<accession>A0A540X6M3</accession>
<dbReference type="PANTHER" id="PTHR22946">
    <property type="entry name" value="DIENELACTONE HYDROLASE DOMAIN-CONTAINING PROTEIN-RELATED"/>
    <property type="match status" value="1"/>
</dbReference>
<comment type="similarity">
    <text evidence="2">Belongs to the AB hydrolase superfamily. FUS2 hydrolase family.</text>
</comment>
<dbReference type="InterPro" id="IPR050261">
    <property type="entry name" value="FrsA_esterase"/>
</dbReference>
<evidence type="ECO:0000259" key="4">
    <source>
        <dbReference type="Pfam" id="PF00561"/>
    </source>
</evidence>
<protein>
    <submittedName>
        <fullName evidence="5">Alpha/beta hydrolase</fullName>
    </submittedName>
</protein>
<reference evidence="5 6" key="1">
    <citation type="submission" date="2019-06" db="EMBL/GenBank/DDBJ databases">
        <authorList>
            <person name="Livingstone P."/>
            <person name="Whitworth D."/>
        </authorList>
    </citation>
    <scope>NUCLEOTIDE SEQUENCE [LARGE SCALE GENOMIC DNA]</scope>
    <source>
        <strain evidence="5 6">AM401</strain>
    </source>
</reference>
<dbReference type="EMBL" id="VIFM01000016">
    <property type="protein sequence ID" value="TQF16850.1"/>
    <property type="molecule type" value="Genomic_DNA"/>
</dbReference>
<dbReference type="GO" id="GO:0052689">
    <property type="term" value="F:carboxylic ester hydrolase activity"/>
    <property type="evidence" value="ECO:0007669"/>
    <property type="project" value="UniProtKB-ARBA"/>
</dbReference>
<evidence type="ECO:0000256" key="2">
    <source>
        <dbReference type="ARBA" id="ARBA00038115"/>
    </source>
</evidence>
<dbReference type="Gene3D" id="3.40.50.1820">
    <property type="entry name" value="alpha/beta hydrolase"/>
    <property type="match status" value="1"/>
</dbReference>
<sequence>MTRLLSLCLLLLSASLAHAAEPGAPLDVRGADGERIPTQVLEPEGGAANPPVAILLHGLTRKKEDWLSDAAPTHGGVLKDALLRAGYRVYLMDARRHGERATPEAKPGALAKQAHRGEPGPYIAMIADTIKDAHALLTAVLAKGKPPRVLVAGYSMGAQVGLVLAAREPRVTHLVTMVPPHIDPSMEEIAPSRHMSRIHQDWLLLTANQDDFAPVAESRALFDAAPSRRKVHKTFGSGHALPREYLDEVSRWLQADRRAPAGGKRP</sequence>
<feature type="signal peptide" evidence="3">
    <location>
        <begin position="1"/>
        <end position="19"/>
    </location>
</feature>
<comment type="caution">
    <text evidence="5">The sequence shown here is derived from an EMBL/GenBank/DDBJ whole genome shotgun (WGS) entry which is preliminary data.</text>
</comment>
<keyword evidence="3" id="KW-0732">Signal</keyword>
<dbReference type="PANTHER" id="PTHR22946:SF9">
    <property type="entry name" value="POLYKETIDE TRANSFERASE AF380"/>
    <property type="match status" value="1"/>
</dbReference>
<feature type="domain" description="AB hydrolase-1" evidence="4">
    <location>
        <begin position="54"/>
        <end position="210"/>
    </location>
</feature>
<dbReference type="AlphaFoldDB" id="A0A540X6M3"/>
<dbReference type="RefSeq" id="WP_141641456.1">
    <property type="nucleotide sequence ID" value="NZ_VIFM01000016.1"/>
</dbReference>
<dbReference type="SUPFAM" id="SSF53474">
    <property type="entry name" value="alpha/beta-Hydrolases"/>
    <property type="match status" value="1"/>
</dbReference>
<dbReference type="InterPro" id="IPR029058">
    <property type="entry name" value="AB_hydrolase_fold"/>
</dbReference>
<dbReference type="InterPro" id="IPR000073">
    <property type="entry name" value="AB_hydrolase_1"/>
</dbReference>